<evidence type="ECO:0000256" key="1">
    <source>
        <dbReference type="SAM" id="MobiDB-lite"/>
    </source>
</evidence>
<dbReference type="PROSITE" id="PS50887">
    <property type="entry name" value="GGDEF"/>
    <property type="match status" value="1"/>
</dbReference>
<dbReference type="InterPro" id="IPR043128">
    <property type="entry name" value="Rev_trsase/Diguanyl_cyclase"/>
</dbReference>
<dbReference type="SUPFAM" id="SSF55785">
    <property type="entry name" value="PYP-like sensor domain (PAS domain)"/>
    <property type="match status" value="1"/>
</dbReference>
<feature type="domain" description="PAC" evidence="2">
    <location>
        <begin position="117"/>
        <end position="168"/>
    </location>
</feature>
<dbReference type="Pfam" id="PF00990">
    <property type="entry name" value="GGDEF"/>
    <property type="match status" value="1"/>
</dbReference>
<dbReference type="SUPFAM" id="SSF55073">
    <property type="entry name" value="Nucleotide cyclase"/>
    <property type="match status" value="1"/>
</dbReference>
<dbReference type="EMBL" id="CP158568">
    <property type="protein sequence ID" value="XBY43178.1"/>
    <property type="molecule type" value="Genomic_DNA"/>
</dbReference>
<gene>
    <name evidence="4" type="ORF">ABS361_13835</name>
</gene>
<evidence type="ECO:0000259" key="2">
    <source>
        <dbReference type="PROSITE" id="PS50113"/>
    </source>
</evidence>
<dbReference type="PROSITE" id="PS50113">
    <property type="entry name" value="PAC"/>
    <property type="match status" value="1"/>
</dbReference>
<dbReference type="AlphaFoldDB" id="A0AAU7X7W7"/>
<evidence type="ECO:0000313" key="4">
    <source>
        <dbReference type="EMBL" id="XBY43178.1"/>
    </source>
</evidence>
<evidence type="ECO:0000259" key="3">
    <source>
        <dbReference type="PROSITE" id="PS50887"/>
    </source>
</evidence>
<keyword evidence="4" id="KW-0548">Nucleotidyltransferase</keyword>
<dbReference type="InterPro" id="IPR000700">
    <property type="entry name" value="PAS-assoc_C"/>
</dbReference>
<dbReference type="PANTHER" id="PTHR44757">
    <property type="entry name" value="DIGUANYLATE CYCLASE DGCP"/>
    <property type="match status" value="1"/>
</dbReference>
<dbReference type="SMART" id="SM00086">
    <property type="entry name" value="PAC"/>
    <property type="match status" value="1"/>
</dbReference>
<reference evidence="4" key="1">
    <citation type="submission" date="2024-06" db="EMBL/GenBank/DDBJ databases">
        <title>Methylostella associata gen. nov., sp. nov., a novel Ancalomicrobiaceae-affiliated facultatively methylotrophic bacteria that feed on methanotrophs of the genus Methylococcus.</title>
        <authorList>
            <person name="Saltykova V."/>
            <person name="Danilova O.V."/>
            <person name="Oshkin I.Y."/>
            <person name="Belova S.E."/>
            <person name="Pimenov N.V."/>
            <person name="Dedysh S.N."/>
        </authorList>
    </citation>
    <scope>NUCLEOTIDE SEQUENCE</scope>
    <source>
        <strain evidence="4">S20</strain>
    </source>
</reference>
<dbReference type="PANTHER" id="PTHR44757:SF2">
    <property type="entry name" value="BIOFILM ARCHITECTURE MAINTENANCE PROTEIN MBAA"/>
    <property type="match status" value="1"/>
</dbReference>
<dbReference type="KEGG" id="mflg:ABS361_13835"/>
<dbReference type="InterPro" id="IPR000160">
    <property type="entry name" value="GGDEF_dom"/>
</dbReference>
<dbReference type="Gene3D" id="3.30.450.20">
    <property type="entry name" value="PAS domain"/>
    <property type="match status" value="1"/>
</dbReference>
<sequence length="378" mass="40058">MAAVGMAAAGTAPEGIVRRELPSNDPAPFHGAATSPIRLLQHDPRVLEAAFSAAKLGVWECTLPDERLQWSDAVRDIFEVPRGIALSRDAIVSCYAPEASSELGRLRSEAIARGVGFEFDAEIVTLRGTRKWIRITASVEVVDGTPVRIFGIKRDITEERRLFERLRYLAECDTLTGLANRASFNAALADLRAAARHGTGDVALLLMDLDGFKSINDTHGHHCGDDVLQVTARRLERACPKARLVARIGGDEFAVLIEADRAAAATIAARIVAAVAEPIDDGEATYRVGASIGIAFLGASGPDRFVRDADAALYAAKAAGRNTFRMFDAEHLRSLAAAAGARGVDASEFGTPGLGTPGLGTPGLGTPESGPALRKLRS</sequence>
<keyword evidence="4" id="KW-0808">Transferase</keyword>
<proteinExistence type="predicted"/>
<feature type="region of interest" description="Disordered" evidence="1">
    <location>
        <begin position="350"/>
        <end position="378"/>
    </location>
</feature>
<name>A0AAU7X7W7_9HYPH</name>
<dbReference type="RefSeq" id="WP_407048280.1">
    <property type="nucleotide sequence ID" value="NZ_CP158568.1"/>
</dbReference>
<dbReference type="InterPro" id="IPR052155">
    <property type="entry name" value="Biofilm_reg_signaling"/>
</dbReference>
<dbReference type="NCBIfam" id="TIGR00254">
    <property type="entry name" value="GGDEF"/>
    <property type="match status" value="1"/>
</dbReference>
<protein>
    <submittedName>
        <fullName evidence="4">Diguanylate cyclase</fullName>
        <ecNumber evidence="4">2.7.7.65</ecNumber>
    </submittedName>
</protein>
<accession>A0AAU7X7W7</accession>
<dbReference type="GO" id="GO:0052621">
    <property type="term" value="F:diguanylate cyclase activity"/>
    <property type="evidence" value="ECO:0007669"/>
    <property type="project" value="UniProtKB-EC"/>
</dbReference>
<dbReference type="Gene3D" id="3.30.70.270">
    <property type="match status" value="1"/>
</dbReference>
<dbReference type="InterPro" id="IPR035965">
    <property type="entry name" value="PAS-like_dom_sf"/>
</dbReference>
<feature type="compositionally biased region" description="Gly residues" evidence="1">
    <location>
        <begin position="352"/>
        <end position="363"/>
    </location>
</feature>
<dbReference type="SMART" id="SM00267">
    <property type="entry name" value="GGDEF"/>
    <property type="match status" value="1"/>
</dbReference>
<organism evidence="4">
    <name type="scientific">Methyloraptor flagellatus</name>
    <dbReference type="NCBI Taxonomy" id="3162530"/>
    <lineage>
        <taxon>Bacteria</taxon>
        <taxon>Pseudomonadati</taxon>
        <taxon>Pseudomonadota</taxon>
        <taxon>Alphaproteobacteria</taxon>
        <taxon>Hyphomicrobiales</taxon>
        <taxon>Ancalomicrobiaceae</taxon>
        <taxon>Methyloraptor</taxon>
    </lineage>
</organism>
<dbReference type="EC" id="2.7.7.65" evidence="4"/>
<feature type="domain" description="GGDEF" evidence="3">
    <location>
        <begin position="200"/>
        <end position="329"/>
    </location>
</feature>
<dbReference type="InterPro" id="IPR029787">
    <property type="entry name" value="Nucleotide_cyclase"/>
</dbReference>
<dbReference type="InterPro" id="IPR001610">
    <property type="entry name" value="PAC"/>
</dbReference>
<dbReference type="CDD" id="cd01949">
    <property type="entry name" value="GGDEF"/>
    <property type="match status" value="1"/>
</dbReference>